<dbReference type="Proteomes" id="UP000450000">
    <property type="component" value="Unassembled WGS sequence"/>
</dbReference>
<dbReference type="OrthoDB" id="3899462at2"/>
<organism evidence="1 2">
    <name type="scientific">Streptomyces kaniharaensis</name>
    <dbReference type="NCBI Taxonomy" id="212423"/>
    <lineage>
        <taxon>Bacteria</taxon>
        <taxon>Bacillati</taxon>
        <taxon>Actinomycetota</taxon>
        <taxon>Actinomycetes</taxon>
        <taxon>Kitasatosporales</taxon>
        <taxon>Streptomycetaceae</taxon>
        <taxon>Streptomyces</taxon>
    </lineage>
</organism>
<evidence type="ECO:0008006" key="3">
    <source>
        <dbReference type="Google" id="ProtNLM"/>
    </source>
</evidence>
<dbReference type="EMBL" id="WBOF01000006">
    <property type="protein sequence ID" value="MQS17733.1"/>
    <property type="molecule type" value="Genomic_DNA"/>
</dbReference>
<dbReference type="AlphaFoldDB" id="A0A6N7L6G5"/>
<accession>A0A6N7L6G5</accession>
<dbReference type="SUPFAM" id="SSF52317">
    <property type="entry name" value="Class I glutamine amidotransferase-like"/>
    <property type="match status" value="1"/>
</dbReference>
<dbReference type="InterPro" id="IPR029062">
    <property type="entry name" value="Class_I_gatase-like"/>
</dbReference>
<dbReference type="CDD" id="cd03143">
    <property type="entry name" value="A4_beta-galactosidase_middle_domain"/>
    <property type="match status" value="1"/>
</dbReference>
<proteinExistence type="predicted"/>
<sequence length="360" mass="37612">MTPTAGNPDDASLVLSQLIATGCNPYEVKTPYKNDGVDAAMRTRVYGFVKANQARIFDAGSLAEVGVCHSSPSRDYVGPTEGNGMYVNATPPAGIKDWWSGGEPAMSCATMPYLGEFRGTVKALVYAHIPFDAITSPGLVAADLARFKVVLLPNLQAVSDAEAAVLRGYVAAGGTIVITGPAPTALDELGARRGEFALSDVLGLKKADPLPASRQNAYGAGTCWYLRALPGLGYLRNTDQASADQLLTPVRRTAPPAVTLAGDRRIFLEARRLGSDTVVHLVNFTNFGETPAAFRTTPANCTLSYALPAGATVTAVTVAIVATPDGTDPAPKPVPYTVIGATVSVPLTVVQYSVVTVSVR</sequence>
<gene>
    <name evidence="1" type="ORF">F7Q99_37490</name>
</gene>
<name>A0A6N7L6G5_9ACTN</name>
<reference evidence="1 2" key="1">
    <citation type="submission" date="2019-09" db="EMBL/GenBank/DDBJ databases">
        <title>Genome Sequences of Streptomyces kaniharaensis ATCC 21070.</title>
        <authorList>
            <person name="Zhu W."/>
            <person name="De Crecy-Lagard V."/>
            <person name="Richards N.G."/>
        </authorList>
    </citation>
    <scope>NUCLEOTIDE SEQUENCE [LARGE SCALE GENOMIC DNA]</scope>
    <source>
        <strain evidence="1 2">SF-557</strain>
    </source>
</reference>
<protein>
    <recommendedName>
        <fullName evidence="3">Beta-galactosidase trimerisation domain-containing protein</fullName>
    </recommendedName>
</protein>
<comment type="caution">
    <text evidence="1">The sequence shown here is derived from an EMBL/GenBank/DDBJ whole genome shotgun (WGS) entry which is preliminary data.</text>
</comment>
<evidence type="ECO:0000313" key="1">
    <source>
        <dbReference type="EMBL" id="MQS17733.1"/>
    </source>
</evidence>
<evidence type="ECO:0000313" key="2">
    <source>
        <dbReference type="Proteomes" id="UP000450000"/>
    </source>
</evidence>
<keyword evidence="2" id="KW-1185">Reference proteome</keyword>
<dbReference type="RefSeq" id="WP_153471189.1">
    <property type="nucleotide sequence ID" value="NZ_WBOF01000006.1"/>
</dbReference>
<dbReference type="Gene3D" id="3.40.50.880">
    <property type="match status" value="1"/>
</dbReference>